<dbReference type="EMBL" id="EQ973901">
    <property type="protein sequence ID" value="EEF39498.1"/>
    <property type="molecule type" value="Genomic_DNA"/>
</dbReference>
<dbReference type="InParanoid" id="B9SA79"/>
<accession>B9SA79</accession>
<reference evidence="2" key="1">
    <citation type="journal article" date="2010" name="Nat. Biotechnol.">
        <title>Draft genome sequence of the oilseed species Ricinus communis.</title>
        <authorList>
            <person name="Chan A.P."/>
            <person name="Crabtree J."/>
            <person name="Zhao Q."/>
            <person name="Lorenzi H."/>
            <person name="Orvis J."/>
            <person name="Puiu D."/>
            <person name="Melake-Berhan A."/>
            <person name="Jones K.M."/>
            <person name="Redman J."/>
            <person name="Chen G."/>
            <person name="Cahoon E.B."/>
            <person name="Gedil M."/>
            <person name="Stanke M."/>
            <person name="Haas B.J."/>
            <person name="Wortman J.R."/>
            <person name="Fraser-Liggett C.M."/>
            <person name="Ravel J."/>
            <person name="Rabinowicz P.D."/>
        </authorList>
    </citation>
    <scope>NUCLEOTIDE SEQUENCE [LARGE SCALE GENOMIC DNA]</scope>
    <source>
        <strain evidence="2">cv. Hale</strain>
    </source>
</reference>
<dbReference type="AlphaFoldDB" id="B9SA79"/>
<keyword evidence="2" id="KW-1185">Reference proteome</keyword>
<evidence type="ECO:0000313" key="2">
    <source>
        <dbReference type="Proteomes" id="UP000008311"/>
    </source>
</evidence>
<dbReference type="Proteomes" id="UP000008311">
    <property type="component" value="Unassembled WGS sequence"/>
</dbReference>
<evidence type="ECO:0000313" key="1">
    <source>
        <dbReference type="EMBL" id="EEF39498.1"/>
    </source>
</evidence>
<proteinExistence type="predicted"/>
<protein>
    <submittedName>
        <fullName evidence="1">Uncharacterized protein</fullName>
    </submittedName>
</protein>
<organism evidence="1 2">
    <name type="scientific">Ricinus communis</name>
    <name type="common">Castor bean</name>
    <dbReference type="NCBI Taxonomy" id="3988"/>
    <lineage>
        <taxon>Eukaryota</taxon>
        <taxon>Viridiplantae</taxon>
        <taxon>Streptophyta</taxon>
        <taxon>Embryophyta</taxon>
        <taxon>Tracheophyta</taxon>
        <taxon>Spermatophyta</taxon>
        <taxon>Magnoliopsida</taxon>
        <taxon>eudicotyledons</taxon>
        <taxon>Gunneridae</taxon>
        <taxon>Pentapetalae</taxon>
        <taxon>rosids</taxon>
        <taxon>fabids</taxon>
        <taxon>Malpighiales</taxon>
        <taxon>Euphorbiaceae</taxon>
        <taxon>Acalyphoideae</taxon>
        <taxon>Acalypheae</taxon>
        <taxon>Ricinus</taxon>
    </lineage>
</organism>
<name>B9SA79_RICCO</name>
<gene>
    <name evidence="1" type="ORF">RCOM_0863360</name>
</gene>
<sequence length="60" mass="6777">MRKECNWKSWPTLCHRKSSSGLGFKDLQSSNLAPSAKEKGIILLRHNVVFGQAKTFSSNR</sequence>